<feature type="region of interest" description="Disordered" evidence="1">
    <location>
        <begin position="260"/>
        <end position="294"/>
    </location>
</feature>
<dbReference type="SUPFAM" id="SSF52833">
    <property type="entry name" value="Thioredoxin-like"/>
    <property type="match status" value="1"/>
</dbReference>
<feature type="compositionally biased region" description="Basic and acidic residues" evidence="1">
    <location>
        <begin position="344"/>
        <end position="375"/>
    </location>
</feature>
<feature type="region of interest" description="Disordered" evidence="1">
    <location>
        <begin position="1589"/>
        <end position="1611"/>
    </location>
</feature>
<dbReference type="GO" id="GO:0006749">
    <property type="term" value="P:glutathione metabolic process"/>
    <property type="evidence" value="ECO:0007669"/>
    <property type="project" value="TreeGrafter"/>
</dbReference>
<accession>A0A1B0AF77</accession>
<dbReference type="Gene3D" id="1.20.1050.10">
    <property type="match status" value="1"/>
</dbReference>
<dbReference type="SFLD" id="SFLDG00358">
    <property type="entry name" value="Main_(cytGST)"/>
    <property type="match status" value="1"/>
</dbReference>
<dbReference type="InterPro" id="IPR040079">
    <property type="entry name" value="Glutathione_S-Trfase"/>
</dbReference>
<feature type="compositionally biased region" description="Polar residues" evidence="1">
    <location>
        <begin position="968"/>
        <end position="977"/>
    </location>
</feature>
<feature type="compositionally biased region" description="Basic and acidic residues" evidence="1">
    <location>
        <begin position="417"/>
        <end position="445"/>
    </location>
</feature>
<feature type="domain" description="GST N-terminal" evidence="2">
    <location>
        <begin position="8"/>
        <end position="89"/>
    </location>
</feature>
<dbReference type="SFLD" id="SFLDS00019">
    <property type="entry name" value="Glutathione_Transferase_(cytos"/>
    <property type="match status" value="1"/>
</dbReference>
<dbReference type="InterPro" id="IPR036249">
    <property type="entry name" value="Thioredoxin-like_sf"/>
</dbReference>
<dbReference type="GO" id="GO:0004364">
    <property type="term" value="F:glutathione transferase activity"/>
    <property type="evidence" value="ECO:0007669"/>
    <property type="project" value="TreeGrafter"/>
</dbReference>
<feature type="compositionally biased region" description="Basic and acidic residues" evidence="1">
    <location>
        <begin position="527"/>
        <end position="541"/>
    </location>
</feature>
<dbReference type="PANTHER" id="PTHR43969:SF5">
    <property type="entry name" value="GLUTATHIONE S-TRANSFERASE E14"/>
    <property type="match status" value="1"/>
</dbReference>
<feature type="compositionally biased region" description="Basic and acidic residues" evidence="1">
    <location>
        <begin position="1148"/>
        <end position="1183"/>
    </location>
</feature>
<feature type="compositionally biased region" description="Basic and acidic residues" evidence="1">
    <location>
        <begin position="998"/>
        <end position="1021"/>
    </location>
</feature>
<dbReference type="Gene3D" id="3.40.30.10">
    <property type="entry name" value="Glutaredoxin"/>
    <property type="match status" value="1"/>
</dbReference>
<feature type="compositionally biased region" description="Polar residues" evidence="1">
    <location>
        <begin position="265"/>
        <end position="274"/>
    </location>
</feature>
<dbReference type="STRING" id="7398.A0A1B0AF77"/>
<feature type="compositionally biased region" description="Basic and acidic residues" evidence="1">
    <location>
        <begin position="470"/>
        <end position="494"/>
    </location>
</feature>
<feature type="region of interest" description="Disordered" evidence="1">
    <location>
        <begin position="968"/>
        <end position="1024"/>
    </location>
</feature>
<feature type="compositionally biased region" description="Polar residues" evidence="1">
    <location>
        <begin position="1184"/>
        <end position="1200"/>
    </location>
</feature>
<feature type="region of interest" description="Disordered" evidence="1">
    <location>
        <begin position="784"/>
        <end position="812"/>
    </location>
</feature>
<proteinExistence type="predicted"/>
<reference evidence="4" key="1">
    <citation type="submission" date="2014-03" db="EMBL/GenBank/DDBJ databases">
        <authorList>
            <person name="Aksoy S."/>
            <person name="Warren W."/>
            <person name="Wilson R.K."/>
        </authorList>
    </citation>
    <scope>NUCLEOTIDE SEQUENCE [LARGE SCALE GENOMIC DNA]</scope>
    <source>
        <strain evidence="4">IAEA</strain>
    </source>
</reference>
<dbReference type="PROSITE" id="PS50404">
    <property type="entry name" value="GST_NTER"/>
    <property type="match status" value="1"/>
</dbReference>
<name>A0A1B0AF77_GLOPL</name>
<feature type="region of interest" description="Disordered" evidence="1">
    <location>
        <begin position="324"/>
        <end position="497"/>
    </location>
</feature>
<evidence type="ECO:0000256" key="1">
    <source>
        <dbReference type="SAM" id="MobiDB-lite"/>
    </source>
</evidence>
<feature type="compositionally biased region" description="Basic and acidic residues" evidence="1">
    <location>
        <begin position="278"/>
        <end position="294"/>
    </location>
</feature>
<evidence type="ECO:0000313" key="4">
    <source>
        <dbReference type="Proteomes" id="UP000092445"/>
    </source>
</evidence>
<feature type="compositionally biased region" description="Basic and acidic residues" evidence="1">
    <location>
        <begin position="453"/>
        <end position="463"/>
    </location>
</feature>
<dbReference type="Proteomes" id="UP000092445">
    <property type="component" value="Unassembled WGS sequence"/>
</dbReference>
<dbReference type="VEuPathDB" id="VectorBase:GPAI043856"/>
<sequence>MSRNCCCSVPILYYDDLSPQARSCYMLIKVLEIDVELKPINLINGEHFSEEYSKINPSCTVPALIDGNLTLYDGHTIMIYLCDKFAHAYNPQLCPKRYLTRLEVLNLLFYEGCVLYRRHSHLLTDILLEKFPNVDIDYHRRKIADCYNALNTFLIGHCFMVGNCMTIADFSMISTVGALDLMFPINRSLWPNLSTWFDRLRIMPWYKLNEDGIKKQRKLLQAVGEFPFPSPLIITELMTPHSSFRADGYESIINQVLDEDESIKRQPSSETGISQALHETETDERPRADDQMFQRDEPAEIQRISETTVTRSSHEEPYEITQILYHGETNEGQRSSGTIPTLTLREENRDEELRTERLSVDSRKEKSPGGSRIERLSIGSRAERSSVGSRTEKSSGGSRTEKSSLTSRAEKSLVGSRAERSSFESRAEKSLTDLRTERLSHDAQKGKLGIYEPSERLSRHSRSETSSVEAQRDRISIDSRRERMSVEQKADQVERLSVGSRTDKSIISERAERSVVEARSEGSSAEARSEQKEKLRDDGRASAEYVQQGFVEIPTTQTSQRQAIRTIDIDELDMGSSVSKLSVENREFSREGNVEELYDVKFKPSGDDSENEAEDKCGCMRDVRKSYFEIKNLLKRQSEEFKKAIQKYPEFLTIKAKKHKTSCICPDCAIVNIGQDRYDMQRMKLELEFYKKDSCEPESSRVENCDCNNNQEGGQDDGYYYGEDYEATTLMRLKARHQRPGGGQSMNYDEDYVDNETYRDYFQTLHADQMYKLQTIVDQSEIDYIDDNDGNDDTEYYNDNVDNGDTEDNDDNDENFMGVAEELQNYQNTFVLKGKQEFEGQSTDSLVVADGVGSYLGLPSSHFQFNKKKNSKPTRYLCLCTKPSVCCCINCSQDTADSNKNLYSKPKAQMLFCQHGETEVPPELTTVNASLKNYNTHAFTNTFATSTASDNLDKEDLDCHPAFLSITSAKESPSQQDDSAKENVGGNQIEAPSNIHQKHQENKEPGRFKDPIKTQEDERRHSTSAQTILNFGRALSDTILNTAKYNFEGKFGFISNISGITITERPNPSVEHGPKKTKKVNSKEIIINGIDTIETTKKAVAEHQENKESYAFKKDKESKSKIDDTKHKERCDYNREYEDSQKSISKNEKYIIRKQNDDNNQRAYDENENLKEVKNSQTKEKVTENVSQQPEKTKSNSQISTSKVLISNSGNSELDQKVSTYTKIEKNDEEKCLCKRARTSSRHRQYYSPPCSLADFRKCTVCREKRKLQIDSQSKRYKIEIKAKGCKEHIHNQFGQKPIAEGKEFADKSKFKGNTGVDNKDNVHDCTIKNEKNVRLRAGNCGSKHLQICYMDKDVLIKMPQDLKEEKLNSSESIDNCNSDSLCSLTSISNASEEIACVNYYDHYKDQRPIDESNRVCFHHSKYLCRRCLKTLTSVIPKETCVLPHMYGSRECMGTAPLQAASGCHDLTKPGLFTIPEYSGCVCGCKCRKCLFKSVFNYPGDSSQLWSEYMRYPIHEKNMNDFYELPKVNSTYLQIRDKVRRKAMGRQQESEDRNVKPSFPEINKFAKLKQHLTPGCKSLFLLSDNDDSDSEKNNGFFNYPQTLKDRKPDDRYRTPYQQKLKKLTFSTSSENKIFSEPESEVHVKYYDRDFATAQSSKSRIPILLMKKRVDCSPTHETTSNDEKASKVSSANAFYELRTSSKSELEKVANTKMPTFAVPSSRRRNRKFFWYLKKNYKKRDSRL</sequence>
<keyword evidence="4" id="KW-1185">Reference proteome</keyword>
<feature type="compositionally biased region" description="Polar residues" evidence="1">
    <location>
        <begin position="386"/>
        <end position="407"/>
    </location>
</feature>
<dbReference type="EnsemblMetazoa" id="GPAI043856-RA">
    <property type="protein sequence ID" value="GPAI043856-PA"/>
    <property type="gene ID" value="GPAI043856"/>
</dbReference>
<dbReference type="InterPro" id="IPR004045">
    <property type="entry name" value="Glutathione_S-Trfase_N"/>
</dbReference>
<dbReference type="InterPro" id="IPR036282">
    <property type="entry name" value="Glutathione-S-Trfase_C_sf"/>
</dbReference>
<evidence type="ECO:0000259" key="2">
    <source>
        <dbReference type="PROSITE" id="PS50404"/>
    </source>
</evidence>
<reference evidence="3" key="2">
    <citation type="submission" date="2020-05" db="UniProtKB">
        <authorList>
            <consortium name="EnsemblMetazoa"/>
        </authorList>
    </citation>
    <scope>IDENTIFICATION</scope>
    <source>
        <strain evidence="3">IAEA</strain>
    </source>
</reference>
<protein>
    <recommendedName>
        <fullName evidence="2">GST N-terminal domain-containing protein</fullName>
    </recommendedName>
</protein>
<feature type="region of interest" description="Disordered" evidence="1">
    <location>
        <begin position="1148"/>
        <end position="1200"/>
    </location>
</feature>
<evidence type="ECO:0000313" key="3">
    <source>
        <dbReference type="EnsemblMetazoa" id="GPAI043856-PA"/>
    </source>
</evidence>
<organism evidence="3 4">
    <name type="scientific">Glossina pallidipes</name>
    <name type="common">Tsetse fly</name>
    <dbReference type="NCBI Taxonomy" id="7398"/>
    <lineage>
        <taxon>Eukaryota</taxon>
        <taxon>Metazoa</taxon>
        <taxon>Ecdysozoa</taxon>
        <taxon>Arthropoda</taxon>
        <taxon>Hexapoda</taxon>
        <taxon>Insecta</taxon>
        <taxon>Pterygota</taxon>
        <taxon>Neoptera</taxon>
        <taxon>Endopterygota</taxon>
        <taxon>Diptera</taxon>
        <taxon>Brachycera</taxon>
        <taxon>Muscomorpha</taxon>
        <taxon>Hippoboscoidea</taxon>
        <taxon>Glossinidae</taxon>
        <taxon>Glossina</taxon>
    </lineage>
</organism>
<dbReference type="PANTHER" id="PTHR43969">
    <property type="entry name" value="GLUTATHIONE S TRANSFERASE D10, ISOFORM A-RELATED"/>
    <property type="match status" value="1"/>
</dbReference>
<dbReference type="Pfam" id="PF13409">
    <property type="entry name" value="GST_N_2"/>
    <property type="match status" value="1"/>
</dbReference>
<feature type="region of interest" description="Disordered" evidence="1">
    <location>
        <begin position="512"/>
        <end position="541"/>
    </location>
</feature>
<dbReference type="SUPFAM" id="SSF47616">
    <property type="entry name" value="GST C-terminal domain-like"/>
    <property type="match status" value="1"/>
</dbReference>
<feature type="compositionally biased region" description="Polar residues" evidence="1">
    <location>
        <begin position="330"/>
        <end position="341"/>
    </location>
</feature>